<keyword evidence="1" id="KW-0813">Transport</keyword>
<dbReference type="PROSITE" id="PS51379">
    <property type="entry name" value="4FE4S_FER_2"/>
    <property type="match status" value="2"/>
</dbReference>
<evidence type="ECO:0000256" key="4">
    <source>
        <dbReference type="ARBA" id="ARBA00022737"/>
    </source>
</evidence>
<dbReference type="Proteomes" id="UP000177894">
    <property type="component" value="Chromosome"/>
</dbReference>
<keyword evidence="4" id="KW-0677">Repeat</keyword>
<reference evidence="9 11" key="1">
    <citation type="submission" date="2016-10" db="EMBL/GenBank/DDBJ databases">
        <title>Complete Genome Sequence of Acetogen Clostridium formicoaceticum ATCC 27076.</title>
        <authorList>
            <person name="Bao T."/>
            <person name="Cheng C."/>
            <person name="Zhao J."/>
            <person name="Yang S.-T."/>
            <person name="Wang J."/>
            <person name="Wang M."/>
        </authorList>
    </citation>
    <scope>NUCLEOTIDE SEQUENCE [LARGE SCALE GENOMIC DNA]</scope>
    <source>
        <strain evidence="9 11">ATCC 27076</strain>
    </source>
</reference>
<dbReference type="SUPFAM" id="SSF54862">
    <property type="entry name" value="4Fe-4S ferredoxins"/>
    <property type="match status" value="1"/>
</dbReference>
<dbReference type="Gene3D" id="3.30.70.20">
    <property type="match status" value="1"/>
</dbReference>
<dbReference type="EMBL" id="CP020559">
    <property type="protein sequence ID" value="ARE86397.1"/>
    <property type="molecule type" value="Genomic_DNA"/>
</dbReference>
<keyword evidence="11" id="KW-1185">Reference proteome</keyword>
<dbReference type="InterPro" id="IPR017896">
    <property type="entry name" value="4Fe4S_Fe-S-bd"/>
</dbReference>
<evidence type="ECO:0000256" key="3">
    <source>
        <dbReference type="ARBA" id="ARBA00022723"/>
    </source>
</evidence>
<proteinExistence type="predicted"/>
<feature type="domain" description="4Fe-4S ferredoxin-type" evidence="8">
    <location>
        <begin position="35"/>
        <end position="63"/>
    </location>
</feature>
<evidence type="ECO:0000259" key="8">
    <source>
        <dbReference type="PROSITE" id="PS51379"/>
    </source>
</evidence>
<keyword evidence="3" id="KW-0479">Metal-binding</keyword>
<keyword evidence="2" id="KW-0004">4Fe-4S</keyword>
<evidence type="ECO:0000256" key="5">
    <source>
        <dbReference type="ARBA" id="ARBA00022982"/>
    </source>
</evidence>
<keyword evidence="10" id="KW-0670">Pyruvate</keyword>
<dbReference type="RefSeq" id="WP_070966863.1">
    <property type="nucleotide sequence ID" value="NZ_CP017603.1"/>
</dbReference>
<dbReference type="Proteomes" id="UP000192478">
    <property type="component" value="Chromosome"/>
</dbReference>
<dbReference type="Pfam" id="PF14697">
    <property type="entry name" value="Fer4_21"/>
    <property type="match status" value="1"/>
</dbReference>
<name>A0AAC9WF20_9CLOT</name>
<dbReference type="KEGG" id="cfm:BJL90_09080"/>
<evidence type="ECO:0000256" key="1">
    <source>
        <dbReference type="ARBA" id="ARBA00022448"/>
    </source>
</evidence>
<keyword evidence="5" id="KW-0249">Electron transport</keyword>
<evidence type="ECO:0000256" key="6">
    <source>
        <dbReference type="ARBA" id="ARBA00023004"/>
    </source>
</evidence>
<evidence type="ECO:0000313" key="9">
    <source>
        <dbReference type="EMBL" id="AOY76038.1"/>
    </source>
</evidence>
<dbReference type="InterPro" id="IPR050572">
    <property type="entry name" value="Fe-S_Ferredoxin"/>
</dbReference>
<accession>A0AAC9WF20</accession>
<sequence>MYVSAKVSKEKCTGCKLCIFACPEPNVFIYVKEDKKVKVNESRCKGCGLCVTVCRKEALEIRA</sequence>
<keyword evidence="7" id="KW-0411">Iron-sulfur</keyword>
<keyword evidence="6" id="KW-0408">Iron</keyword>
<dbReference type="GO" id="GO:0051539">
    <property type="term" value="F:4 iron, 4 sulfur cluster binding"/>
    <property type="evidence" value="ECO:0007669"/>
    <property type="project" value="UniProtKB-KW"/>
</dbReference>
<dbReference type="InterPro" id="IPR017900">
    <property type="entry name" value="4Fe4S_Fe_S_CS"/>
</dbReference>
<protein>
    <submittedName>
        <fullName evidence="9">4Fe-4S ferredoxin</fullName>
    </submittedName>
    <submittedName>
        <fullName evidence="10">Pyruvate synthase subunit PorD</fullName>
    </submittedName>
</protein>
<dbReference type="EMBL" id="CP017603">
    <property type="protein sequence ID" value="AOY76038.1"/>
    <property type="molecule type" value="Genomic_DNA"/>
</dbReference>
<feature type="domain" description="4Fe-4S ferredoxin-type" evidence="8">
    <location>
        <begin position="3"/>
        <end position="33"/>
    </location>
</feature>
<dbReference type="PROSITE" id="PS00198">
    <property type="entry name" value="4FE4S_FER_1"/>
    <property type="match status" value="1"/>
</dbReference>
<dbReference type="GO" id="GO:0046872">
    <property type="term" value="F:metal ion binding"/>
    <property type="evidence" value="ECO:0007669"/>
    <property type="project" value="UniProtKB-KW"/>
</dbReference>
<gene>
    <name evidence="10" type="primary">porD_2</name>
    <name evidence="9" type="ORF">BJL90_09080</name>
    <name evidence="10" type="ORF">CLFO_07190</name>
</gene>
<evidence type="ECO:0000313" key="10">
    <source>
        <dbReference type="EMBL" id="ARE86397.1"/>
    </source>
</evidence>
<organism evidence="10 12">
    <name type="scientific">Clostridium formicaceticum</name>
    <dbReference type="NCBI Taxonomy" id="1497"/>
    <lineage>
        <taxon>Bacteria</taxon>
        <taxon>Bacillati</taxon>
        <taxon>Bacillota</taxon>
        <taxon>Clostridia</taxon>
        <taxon>Eubacteriales</taxon>
        <taxon>Clostridiaceae</taxon>
        <taxon>Clostridium</taxon>
    </lineage>
</organism>
<dbReference type="PANTHER" id="PTHR43687:SF6">
    <property type="entry name" value="L-ASPARTATE SEMIALDEHYDE SULFURTRANSFERASE IRON-SULFUR SUBUNIT"/>
    <property type="match status" value="1"/>
</dbReference>
<evidence type="ECO:0000313" key="11">
    <source>
        <dbReference type="Proteomes" id="UP000177894"/>
    </source>
</evidence>
<reference evidence="10 12" key="2">
    <citation type="submission" date="2017-03" db="EMBL/GenBank/DDBJ databases">
        <title>Complete sequence of Clostridium formicaceticum DSM 92.</title>
        <authorList>
            <person name="Poehlein A."/>
            <person name="Karl M."/>
            <person name="Bengelsdorf F.R."/>
            <person name="Duerre P."/>
            <person name="Daniel R."/>
        </authorList>
    </citation>
    <scope>NUCLEOTIDE SEQUENCE [LARGE SCALE GENOMIC DNA]</scope>
    <source>
        <strain evidence="10 12">DSM 92</strain>
    </source>
</reference>
<dbReference type="PANTHER" id="PTHR43687">
    <property type="entry name" value="ADENYLYLSULFATE REDUCTASE, BETA SUBUNIT"/>
    <property type="match status" value="1"/>
</dbReference>
<evidence type="ECO:0000256" key="2">
    <source>
        <dbReference type="ARBA" id="ARBA00022485"/>
    </source>
</evidence>
<evidence type="ECO:0000256" key="7">
    <source>
        <dbReference type="ARBA" id="ARBA00023014"/>
    </source>
</evidence>
<dbReference type="AlphaFoldDB" id="A0AAC9WF20"/>
<evidence type="ECO:0000313" key="12">
    <source>
        <dbReference type="Proteomes" id="UP000192478"/>
    </source>
</evidence>